<proteinExistence type="inferred from homology"/>
<dbReference type="GO" id="GO:0046677">
    <property type="term" value="P:response to antibiotic"/>
    <property type="evidence" value="ECO:0007669"/>
    <property type="project" value="UniProtKB-KW"/>
</dbReference>
<sequence>MSARHAGQQVNPFLTAPVGRLFLSNAVPMAVVMSMGGVLNVIDGIFVGRFIGSDALAAVSVAFPVAMVLSALTTLAGGGMSSLMARYLGAGDRAAAGRIFAQAHGLALAISAGLFALWGMAGPALVDSMAAGNPRVAGLAQEYLRIMILGAPVQLLLGVHADALRNEGRAGLIAALSVLVNLFNIGANWLGIVVLGLGISGSALGTVAAQALGLALVIGMRGRDKGLLPLSVLRRQSWRGAWSQIVRLGLPLCLSLIGIAVVASVVILSLRLSTSTEYDAVVAAYGVVTRLLGFAFLPQMAIALATQSIAGNNAGAGRTDRARAVLRLAMGTAFPWCLAVALIGFFAGRTLGHWFSDDPAVIAAVAAILPKMLLLYASSGPVLVLALYFQALGQPGRTAALTLVKPWLLTPLLVLALPAGFGASGIWLAFPIADAIMLGLAVLIGRNVLRPAGARAVTMEERA</sequence>
<evidence type="ECO:0000256" key="1">
    <source>
        <dbReference type="ARBA" id="ARBA00004429"/>
    </source>
</evidence>
<keyword evidence="7 10" id="KW-1133">Transmembrane helix</keyword>
<dbReference type="RefSeq" id="WP_088215673.1">
    <property type="nucleotide sequence ID" value="NZ_NIPW01000023.1"/>
</dbReference>
<dbReference type="Pfam" id="PF01554">
    <property type="entry name" value="MatE"/>
    <property type="match status" value="2"/>
</dbReference>
<organism evidence="11 12">
    <name type="scientific">Haematobacter genomosp. 1</name>
    <dbReference type="NCBI Taxonomy" id="366618"/>
    <lineage>
        <taxon>Bacteria</taxon>
        <taxon>Pseudomonadati</taxon>
        <taxon>Pseudomonadota</taxon>
        <taxon>Alphaproteobacteria</taxon>
        <taxon>Rhodobacterales</taxon>
        <taxon>Paracoccaceae</taxon>
        <taxon>Haematobacter</taxon>
    </lineage>
</organism>
<dbReference type="NCBIfam" id="TIGR00797">
    <property type="entry name" value="matE"/>
    <property type="match status" value="1"/>
</dbReference>
<feature type="transmembrane region" description="Helical" evidence="10">
    <location>
        <begin position="245"/>
        <end position="270"/>
    </location>
</feature>
<feature type="transmembrane region" description="Helical" evidence="10">
    <location>
        <begin position="197"/>
        <end position="218"/>
    </location>
</feature>
<evidence type="ECO:0000313" key="11">
    <source>
        <dbReference type="EMBL" id="OWJ77136.1"/>
    </source>
</evidence>
<dbReference type="InterPro" id="IPR002528">
    <property type="entry name" value="MATE_fam"/>
</dbReference>
<feature type="transmembrane region" description="Helical" evidence="10">
    <location>
        <begin position="400"/>
        <end position="419"/>
    </location>
</feature>
<dbReference type="CDD" id="cd13143">
    <property type="entry name" value="MATE_MepA_like"/>
    <property type="match status" value="1"/>
</dbReference>
<keyword evidence="4" id="KW-0813">Transport</keyword>
<evidence type="ECO:0000256" key="6">
    <source>
        <dbReference type="ARBA" id="ARBA00022692"/>
    </source>
</evidence>
<dbReference type="InterPro" id="IPR045070">
    <property type="entry name" value="MATE_MepA-like"/>
</dbReference>
<name>A0A212AAD7_9RHOB</name>
<dbReference type="GO" id="GO:0042910">
    <property type="term" value="F:xenobiotic transmembrane transporter activity"/>
    <property type="evidence" value="ECO:0007669"/>
    <property type="project" value="InterPro"/>
</dbReference>
<dbReference type="InterPro" id="IPR052031">
    <property type="entry name" value="Membrane_Transporter-Flippase"/>
</dbReference>
<evidence type="ECO:0000256" key="4">
    <source>
        <dbReference type="ARBA" id="ARBA00022448"/>
    </source>
</evidence>
<dbReference type="PIRSF" id="PIRSF006603">
    <property type="entry name" value="DinF"/>
    <property type="match status" value="1"/>
</dbReference>
<feature type="transmembrane region" description="Helical" evidence="10">
    <location>
        <begin position="62"/>
        <end position="85"/>
    </location>
</feature>
<keyword evidence="6 10" id="KW-0812">Transmembrane</keyword>
<keyword evidence="12" id="KW-1185">Reference proteome</keyword>
<feature type="transmembrane region" description="Helical" evidence="10">
    <location>
        <begin position="282"/>
        <end position="304"/>
    </location>
</feature>
<evidence type="ECO:0000256" key="8">
    <source>
        <dbReference type="ARBA" id="ARBA00023136"/>
    </source>
</evidence>
<protein>
    <recommendedName>
        <fullName evidence="3">Multidrug export protein MepA</fullName>
    </recommendedName>
</protein>
<dbReference type="InterPro" id="IPR048279">
    <property type="entry name" value="MdtK-like"/>
</dbReference>
<keyword evidence="9" id="KW-0046">Antibiotic resistance</keyword>
<comment type="subcellular location">
    <subcellularLocation>
        <location evidence="1">Cell inner membrane</location>
        <topology evidence="1">Multi-pass membrane protein</topology>
    </subcellularLocation>
</comment>
<feature type="transmembrane region" description="Helical" evidence="10">
    <location>
        <begin position="325"/>
        <end position="348"/>
    </location>
</feature>
<evidence type="ECO:0000313" key="12">
    <source>
        <dbReference type="Proteomes" id="UP000196878"/>
    </source>
</evidence>
<evidence type="ECO:0000256" key="10">
    <source>
        <dbReference type="SAM" id="Phobius"/>
    </source>
</evidence>
<dbReference type="EMBL" id="NIPW01000023">
    <property type="protein sequence ID" value="OWJ77136.1"/>
    <property type="molecule type" value="Genomic_DNA"/>
</dbReference>
<comment type="similarity">
    <text evidence="2">Belongs to the multi antimicrobial extrusion (MATE) (TC 2.A.66.1) family. MepA subfamily.</text>
</comment>
<dbReference type="GO" id="GO:0005886">
    <property type="term" value="C:plasma membrane"/>
    <property type="evidence" value="ECO:0007669"/>
    <property type="project" value="UniProtKB-SubCell"/>
</dbReference>
<reference evidence="11 12" key="1">
    <citation type="submission" date="2016-12" db="EMBL/GenBank/DDBJ databases">
        <title>Comparison of Traditional DNA-DNA Hybridization with In Silico Genomic Analysis.</title>
        <authorList>
            <person name="Nicholson A.C."/>
            <person name="Humrighouse B.W."/>
            <person name="Graziano J."/>
            <person name="Lasker B."/>
            <person name="Whitney A.M."/>
            <person name="Mcquiston J.R."/>
        </authorList>
    </citation>
    <scope>NUCLEOTIDE SEQUENCE [LARGE SCALE GENOMIC DNA]</scope>
    <source>
        <strain evidence="11 12">H2240</strain>
    </source>
</reference>
<accession>A0A212AAD7</accession>
<feature type="transmembrane region" description="Helical" evidence="10">
    <location>
        <begin position="360"/>
        <end position="388"/>
    </location>
</feature>
<keyword evidence="8 10" id="KW-0472">Membrane</keyword>
<keyword evidence="5" id="KW-1003">Cell membrane</keyword>
<dbReference type="PANTHER" id="PTHR43549:SF3">
    <property type="entry name" value="MULTIDRUG RESISTANCE PROTEIN YPNP-RELATED"/>
    <property type="match status" value="1"/>
</dbReference>
<evidence type="ECO:0000256" key="3">
    <source>
        <dbReference type="ARBA" id="ARBA00022106"/>
    </source>
</evidence>
<gene>
    <name evidence="11" type="ORF">CDV49_11980</name>
</gene>
<comment type="caution">
    <text evidence="11">The sequence shown here is derived from an EMBL/GenBank/DDBJ whole genome shotgun (WGS) entry which is preliminary data.</text>
</comment>
<feature type="transmembrane region" description="Helical" evidence="10">
    <location>
        <begin position="425"/>
        <end position="445"/>
    </location>
</feature>
<dbReference type="PANTHER" id="PTHR43549">
    <property type="entry name" value="MULTIDRUG RESISTANCE PROTEIN YPNP-RELATED"/>
    <property type="match status" value="1"/>
</dbReference>
<evidence type="ECO:0000256" key="9">
    <source>
        <dbReference type="ARBA" id="ARBA00023251"/>
    </source>
</evidence>
<feature type="transmembrane region" description="Helical" evidence="10">
    <location>
        <begin position="106"/>
        <end position="126"/>
    </location>
</feature>
<dbReference type="OrthoDB" id="7805940at2"/>
<evidence type="ECO:0000256" key="5">
    <source>
        <dbReference type="ARBA" id="ARBA00022475"/>
    </source>
</evidence>
<feature type="transmembrane region" description="Helical" evidence="10">
    <location>
        <begin position="21"/>
        <end position="42"/>
    </location>
</feature>
<feature type="transmembrane region" description="Helical" evidence="10">
    <location>
        <begin position="146"/>
        <end position="164"/>
    </location>
</feature>
<evidence type="ECO:0000256" key="2">
    <source>
        <dbReference type="ARBA" id="ARBA00008417"/>
    </source>
</evidence>
<dbReference type="GO" id="GO:0015297">
    <property type="term" value="F:antiporter activity"/>
    <property type="evidence" value="ECO:0007669"/>
    <property type="project" value="InterPro"/>
</dbReference>
<evidence type="ECO:0000256" key="7">
    <source>
        <dbReference type="ARBA" id="ARBA00022989"/>
    </source>
</evidence>
<feature type="transmembrane region" description="Helical" evidence="10">
    <location>
        <begin position="171"/>
        <end position="191"/>
    </location>
</feature>
<dbReference type="Proteomes" id="UP000196878">
    <property type="component" value="Unassembled WGS sequence"/>
</dbReference>
<dbReference type="AlphaFoldDB" id="A0A212AAD7"/>